<dbReference type="OrthoDB" id="8883818at2759"/>
<evidence type="ECO:0000313" key="4">
    <source>
        <dbReference type="Proteomes" id="UP000494040"/>
    </source>
</evidence>
<feature type="domain" description="Anaphase-promoting complex subunit 4-like WD40" evidence="2">
    <location>
        <begin position="107"/>
        <end position="183"/>
    </location>
</feature>
<dbReference type="InterPro" id="IPR046351">
    <property type="entry name" value="UTP4"/>
</dbReference>
<dbReference type="Pfam" id="PF12894">
    <property type="entry name" value="ANAPC4_WD40"/>
    <property type="match status" value="1"/>
</dbReference>
<dbReference type="PROSITE" id="PS50082">
    <property type="entry name" value="WD_REPEATS_2"/>
    <property type="match status" value="1"/>
</dbReference>
<dbReference type="OMA" id="STYITEW"/>
<name>A0A8I6RFR2_CIMLE</name>
<reference evidence="3" key="1">
    <citation type="submission" date="2022-01" db="UniProtKB">
        <authorList>
            <consortium name="EnsemblMetazoa"/>
        </authorList>
    </citation>
    <scope>IDENTIFICATION</scope>
</reference>
<proteinExistence type="predicted"/>
<dbReference type="InterPro" id="IPR011047">
    <property type="entry name" value="Quinoprotein_ADH-like_sf"/>
</dbReference>
<dbReference type="GO" id="GO:0030686">
    <property type="term" value="C:90S preribosome"/>
    <property type="evidence" value="ECO:0007669"/>
    <property type="project" value="InterPro"/>
</dbReference>
<dbReference type="Gene3D" id="2.130.10.10">
    <property type="entry name" value="YVTN repeat-like/Quinoprotein amine dehydrogenase"/>
    <property type="match status" value="3"/>
</dbReference>
<evidence type="ECO:0000256" key="1">
    <source>
        <dbReference type="PROSITE-ProRule" id="PRU00221"/>
    </source>
</evidence>
<protein>
    <recommendedName>
        <fullName evidence="2">Anaphase-promoting complex subunit 4-like WD40 domain-containing protein</fullName>
    </recommendedName>
</protein>
<accession>A0A8I6RFR2</accession>
<keyword evidence="1" id="KW-0853">WD repeat</keyword>
<dbReference type="GeneID" id="106663032"/>
<evidence type="ECO:0000313" key="3">
    <source>
        <dbReference type="EnsemblMetazoa" id="XP_014243016.1"/>
    </source>
</evidence>
<sequence length="666" mass="75037">MTTNVHTTRFYNLETNGIKCMAFDDFSDLLAVARSDDTVELWNLSHSPHIQQTILETFGTIEGLAWYEGRLFSVGLQGSVIEYDLFTQQPKSMHPLTSGSSWCIGICKENKKLAAGTEDGFINIFDLSDELIYNKLLDKQEGRIICLVWDKKGEHIITGSVDTVRIWNVSTGHAIQRMVTGRAMNNKETIVWSVAITEDFTVISGDSRGKLCFWDGNTGISITSYQSHKADVLSLCLSKDENTVYCAGVDPLIASYERVKVRDSDERGKWVKSIQRVIHDHDVKCLVICDDKLFSAGVDGYLAMSSYPPKFLVKYPPLLQPPAVCIAPKSRSMLLRYPTSLLIWKFENPNPVKMLEWKTSNEAKIKCASLSSDGAWLACSSLGRFRLFNIKYESNVARLNRVKVQTKKNLMSNCLAFSDDSMKLAVATVEAHIHIVGLSTTNILESYYPLKEKSFTSTVGFILFSPDGDFLVAADLHSNILVWKEGKVHAKLPRYACSITALAIQPETDLLVAVYADHKLVEYSLHKKKYTGFSRKLQDQHPKQWLSRNFPVHSIAFDPKNKDIIMLNDDSTILIINKQKEIPKTEAKIPRLSSGGSDVSTDILENSNQHPLNNSPKQAFHVIKKYKHLVFFGMLGEDEMIAVEISPVTLKEKLPTNFKQKRFGRM</sequence>
<dbReference type="InterPro" id="IPR015943">
    <property type="entry name" value="WD40/YVTN_repeat-like_dom_sf"/>
</dbReference>
<dbReference type="InterPro" id="IPR036322">
    <property type="entry name" value="WD40_repeat_dom_sf"/>
</dbReference>
<dbReference type="GO" id="GO:0032040">
    <property type="term" value="C:small-subunit processome"/>
    <property type="evidence" value="ECO:0007669"/>
    <property type="project" value="TreeGrafter"/>
</dbReference>
<dbReference type="Proteomes" id="UP000494040">
    <property type="component" value="Unassembled WGS sequence"/>
</dbReference>
<dbReference type="KEGG" id="clec:106663032"/>
<dbReference type="AlphaFoldDB" id="A0A8I6RFR2"/>
<dbReference type="PANTHER" id="PTHR44163:SF1">
    <property type="entry name" value="U3 SMALL NUCLEOLAR RNA-ASSOCIATED PROTEIN 4 HOMOLOG"/>
    <property type="match status" value="1"/>
</dbReference>
<organism evidence="3 4">
    <name type="scientific">Cimex lectularius</name>
    <name type="common">Bed bug</name>
    <name type="synonym">Acanthia lectularia</name>
    <dbReference type="NCBI Taxonomy" id="79782"/>
    <lineage>
        <taxon>Eukaryota</taxon>
        <taxon>Metazoa</taxon>
        <taxon>Ecdysozoa</taxon>
        <taxon>Arthropoda</taxon>
        <taxon>Hexapoda</taxon>
        <taxon>Insecta</taxon>
        <taxon>Pterygota</taxon>
        <taxon>Neoptera</taxon>
        <taxon>Paraneoptera</taxon>
        <taxon>Hemiptera</taxon>
        <taxon>Heteroptera</taxon>
        <taxon>Panheteroptera</taxon>
        <taxon>Cimicomorpha</taxon>
        <taxon>Cimicidae</taxon>
        <taxon>Cimex</taxon>
    </lineage>
</organism>
<dbReference type="SUPFAM" id="SSF50978">
    <property type="entry name" value="WD40 repeat-like"/>
    <property type="match status" value="1"/>
</dbReference>
<dbReference type="SMART" id="SM00320">
    <property type="entry name" value="WD40"/>
    <property type="match status" value="12"/>
</dbReference>
<dbReference type="GO" id="GO:0034455">
    <property type="term" value="C:t-UTP complex"/>
    <property type="evidence" value="ECO:0007669"/>
    <property type="project" value="TreeGrafter"/>
</dbReference>
<feature type="repeat" description="WD" evidence="1">
    <location>
        <begin position="11"/>
        <end position="52"/>
    </location>
</feature>
<dbReference type="GO" id="GO:0003723">
    <property type="term" value="F:RNA binding"/>
    <property type="evidence" value="ECO:0007669"/>
    <property type="project" value="TreeGrafter"/>
</dbReference>
<dbReference type="InterPro" id="IPR024977">
    <property type="entry name" value="Apc4-like_WD40_dom"/>
</dbReference>
<dbReference type="SUPFAM" id="SSF50998">
    <property type="entry name" value="Quinoprotein alcohol dehydrogenase-like"/>
    <property type="match status" value="1"/>
</dbReference>
<dbReference type="InterPro" id="IPR001680">
    <property type="entry name" value="WD40_rpt"/>
</dbReference>
<dbReference type="RefSeq" id="XP_014243016.1">
    <property type="nucleotide sequence ID" value="XM_014387530.1"/>
</dbReference>
<dbReference type="GO" id="GO:0000462">
    <property type="term" value="P:maturation of SSU-rRNA from tricistronic rRNA transcript (SSU-rRNA, 5.8S rRNA, LSU-rRNA)"/>
    <property type="evidence" value="ECO:0007669"/>
    <property type="project" value="InterPro"/>
</dbReference>
<dbReference type="Pfam" id="PF00400">
    <property type="entry name" value="WD40"/>
    <property type="match status" value="1"/>
</dbReference>
<dbReference type="EnsemblMetazoa" id="XM_014387530.1">
    <property type="protein sequence ID" value="XP_014243016.1"/>
    <property type="gene ID" value="LOC106663032"/>
</dbReference>
<evidence type="ECO:0000259" key="2">
    <source>
        <dbReference type="Pfam" id="PF12894"/>
    </source>
</evidence>
<dbReference type="PANTHER" id="PTHR44163">
    <property type="entry name" value="U3 SMALL NUCLEOLAR RNA-ASSOCIATED PROTEIN 4 HOMOLOG"/>
    <property type="match status" value="1"/>
</dbReference>
<keyword evidence="4" id="KW-1185">Reference proteome</keyword>